<protein>
    <submittedName>
        <fullName evidence="2">Uncharacterized protein</fullName>
    </submittedName>
</protein>
<dbReference type="Proteomes" id="UP000182192">
    <property type="component" value="Unassembled WGS sequence"/>
</dbReference>
<organism evidence="2 3">
    <name type="scientific">Ruminococcus albus</name>
    <dbReference type="NCBI Taxonomy" id="1264"/>
    <lineage>
        <taxon>Bacteria</taxon>
        <taxon>Bacillati</taxon>
        <taxon>Bacillota</taxon>
        <taxon>Clostridia</taxon>
        <taxon>Eubacteriales</taxon>
        <taxon>Oscillospiraceae</taxon>
        <taxon>Ruminococcus</taxon>
    </lineage>
</organism>
<dbReference type="AlphaFoldDB" id="A0A1I1ISV1"/>
<evidence type="ECO:0000256" key="1">
    <source>
        <dbReference type="SAM" id="Phobius"/>
    </source>
</evidence>
<evidence type="ECO:0000313" key="2">
    <source>
        <dbReference type="EMBL" id="SFC39314.1"/>
    </source>
</evidence>
<keyword evidence="1" id="KW-0472">Membrane</keyword>
<name>A0A1I1ISV1_RUMAL</name>
<feature type="transmembrane region" description="Helical" evidence="1">
    <location>
        <begin position="41"/>
        <end position="63"/>
    </location>
</feature>
<proteinExistence type="predicted"/>
<reference evidence="2 3" key="1">
    <citation type="submission" date="2016-10" db="EMBL/GenBank/DDBJ databases">
        <authorList>
            <person name="de Groot N.N."/>
        </authorList>
    </citation>
    <scope>NUCLEOTIDE SEQUENCE [LARGE SCALE GENOMIC DNA]</scope>
    <source>
        <strain evidence="2 3">AR67</strain>
    </source>
</reference>
<evidence type="ECO:0000313" key="3">
    <source>
        <dbReference type="Proteomes" id="UP000182192"/>
    </source>
</evidence>
<keyword evidence="1" id="KW-0812">Transmembrane</keyword>
<accession>A0A1I1ISV1</accession>
<keyword evidence="1" id="KW-1133">Transmembrane helix</keyword>
<gene>
    <name evidence="2" type="ORF">SAMN02910406_01636</name>
</gene>
<dbReference type="OrthoDB" id="1975003at2"/>
<dbReference type="RefSeq" id="WP_074961087.1">
    <property type="nucleotide sequence ID" value="NZ_FOKQ01000012.1"/>
</dbReference>
<dbReference type="EMBL" id="FOKQ01000012">
    <property type="protein sequence ID" value="SFC39314.1"/>
    <property type="molecule type" value="Genomic_DNA"/>
</dbReference>
<sequence>MENNSFDVKKMLSASADESASLIAVDIVAAEKKRQSKKTKLIKLGTALFFSAMVLIFMTIAWFSMNRETSTSGMGVKTAGMPFELAVTGDNVGPKSYVQSGTGETATYDSGTEINNMAGAVNVEDGTLGTYTYITDINSGTTSSGSFYSTGGSKEAIKWRLSSPEESNGLGPNSSGKLTFYIVPKQTGTLKVKIKLELEGYSASVSRNENNTFRASNLSKISSGDSHYQSVEYLNNHILFFKDWTGDHEGALAPYYYRSLIENGEYEIEIENCVIDRLVPVTIYWIWPNTYAQLTCIAASNNVANSSSGATTEDASTVASLRNYIINNRADILKSDTDLINLMADSDVVEEETVYSFNASSAATNLEDLSMAYNLADQDIGTDIQYFLLTLTAE</sequence>